<evidence type="ECO:0000256" key="3">
    <source>
        <dbReference type="ARBA" id="ARBA00022737"/>
    </source>
</evidence>
<feature type="domain" description="TIR" evidence="10">
    <location>
        <begin position="363"/>
        <end position="535"/>
    </location>
</feature>
<reference evidence="12" key="1">
    <citation type="submission" date="2023-07" db="EMBL/GenBank/DDBJ databases">
        <title>Chromosome-level Genome Assembly of Striped Snakehead (Channa striata).</title>
        <authorList>
            <person name="Liu H."/>
        </authorList>
    </citation>
    <scope>NUCLEOTIDE SEQUENCE</scope>
    <source>
        <strain evidence="12">Gz</strain>
        <tissue evidence="12">Muscle</tissue>
    </source>
</reference>
<dbReference type="InterPro" id="IPR003599">
    <property type="entry name" value="Ig_sub"/>
</dbReference>
<evidence type="ECO:0000256" key="5">
    <source>
        <dbReference type="ARBA" id="ARBA00023027"/>
    </source>
</evidence>
<dbReference type="Pfam" id="PF01582">
    <property type="entry name" value="TIR"/>
    <property type="match status" value="1"/>
</dbReference>
<accession>A0AA88SI86</accession>
<evidence type="ECO:0000313" key="13">
    <source>
        <dbReference type="Proteomes" id="UP001187415"/>
    </source>
</evidence>
<gene>
    <name evidence="12" type="ORF">Q5P01_013872</name>
</gene>
<dbReference type="PRINTS" id="PR01536">
    <property type="entry name" value="INTRLKN1R12F"/>
</dbReference>
<keyword evidence="3" id="KW-0677">Repeat</keyword>
<keyword evidence="6" id="KW-1015">Disulfide bond</keyword>
<dbReference type="InterPro" id="IPR015621">
    <property type="entry name" value="IL-1_rcpt_fam"/>
</dbReference>
<organism evidence="12 13">
    <name type="scientific">Channa striata</name>
    <name type="common">Snakehead murrel</name>
    <name type="synonym">Ophicephalus striatus</name>
    <dbReference type="NCBI Taxonomy" id="64152"/>
    <lineage>
        <taxon>Eukaryota</taxon>
        <taxon>Metazoa</taxon>
        <taxon>Chordata</taxon>
        <taxon>Craniata</taxon>
        <taxon>Vertebrata</taxon>
        <taxon>Euteleostomi</taxon>
        <taxon>Actinopterygii</taxon>
        <taxon>Neopterygii</taxon>
        <taxon>Teleostei</taxon>
        <taxon>Neoteleostei</taxon>
        <taxon>Acanthomorphata</taxon>
        <taxon>Anabantaria</taxon>
        <taxon>Anabantiformes</taxon>
        <taxon>Channoidei</taxon>
        <taxon>Channidae</taxon>
        <taxon>Channa</taxon>
    </lineage>
</organism>
<evidence type="ECO:0000256" key="9">
    <source>
        <dbReference type="SAM" id="SignalP"/>
    </source>
</evidence>
<keyword evidence="5" id="KW-0520">NAD</keyword>
<dbReference type="SUPFAM" id="SSF52200">
    <property type="entry name" value="Toll/Interleukin receptor TIR domain"/>
    <property type="match status" value="1"/>
</dbReference>
<dbReference type="SMART" id="SM00255">
    <property type="entry name" value="TIR"/>
    <property type="match status" value="1"/>
</dbReference>
<evidence type="ECO:0000256" key="4">
    <source>
        <dbReference type="ARBA" id="ARBA00022801"/>
    </source>
</evidence>
<keyword evidence="8" id="KW-0393">Immunoglobulin domain</keyword>
<feature type="domain" description="Ig-like" evidence="11">
    <location>
        <begin position="32"/>
        <end position="106"/>
    </location>
</feature>
<feature type="signal peptide" evidence="9">
    <location>
        <begin position="1"/>
        <end position="22"/>
    </location>
</feature>
<comment type="similarity">
    <text evidence="1">Belongs to the interleukin-1 receptor family.</text>
</comment>
<keyword evidence="4" id="KW-0378">Hydrolase</keyword>
<evidence type="ECO:0000256" key="1">
    <source>
        <dbReference type="ARBA" id="ARBA00009752"/>
    </source>
</evidence>
<proteinExistence type="inferred from homology"/>
<dbReference type="SMART" id="SM00409">
    <property type="entry name" value="IG"/>
    <property type="match status" value="3"/>
</dbReference>
<dbReference type="AlphaFoldDB" id="A0AA88SI86"/>
<evidence type="ECO:0000256" key="2">
    <source>
        <dbReference type="ARBA" id="ARBA00022729"/>
    </source>
</evidence>
<dbReference type="SUPFAM" id="SSF48726">
    <property type="entry name" value="Immunoglobulin"/>
    <property type="match status" value="2"/>
</dbReference>
<evidence type="ECO:0000256" key="6">
    <source>
        <dbReference type="ARBA" id="ARBA00023157"/>
    </source>
</evidence>
<dbReference type="InterPro" id="IPR000157">
    <property type="entry name" value="TIR_dom"/>
</dbReference>
<dbReference type="Proteomes" id="UP001187415">
    <property type="component" value="Unassembled WGS sequence"/>
</dbReference>
<dbReference type="PRINTS" id="PR01537">
    <property type="entry name" value="INTRLKN1R1F"/>
</dbReference>
<evidence type="ECO:0000256" key="7">
    <source>
        <dbReference type="ARBA" id="ARBA00023180"/>
    </source>
</evidence>
<dbReference type="GO" id="GO:0004908">
    <property type="term" value="F:interleukin-1 receptor activity"/>
    <property type="evidence" value="ECO:0007669"/>
    <property type="project" value="InterPro"/>
</dbReference>
<evidence type="ECO:0000259" key="10">
    <source>
        <dbReference type="PROSITE" id="PS50104"/>
    </source>
</evidence>
<dbReference type="PROSITE" id="PS50835">
    <property type="entry name" value="IG_LIKE"/>
    <property type="match status" value="3"/>
</dbReference>
<dbReference type="Gene3D" id="3.40.50.10140">
    <property type="entry name" value="Toll/interleukin-1 receptor homology (TIR) domain"/>
    <property type="match status" value="1"/>
</dbReference>
<dbReference type="InterPro" id="IPR036179">
    <property type="entry name" value="Ig-like_dom_sf"/>
</dbReference>
<keyword evidence="2 9" id="KW-0732">Signal</keyword>
<evidence type="ECO:0000256" key="8">
    <source>
        <dbReference type="ARBA" id="ARBA00023319"/>
    </source>
</evidence>
<dbReference type="GO" id="GO:0016787">
    <property type="term" value="F:hydrolase activity"/>
    <property type="evidence" value="ECO:0007669"/>
    <property type="project" value="UniProtKB-KW"/>
</dbReference>
<dbReference type="Gene3D" id="2.60.40.10">
    <property type="entry name" value="Immunoglobulins"/>
    <property type="match status" value="3"/>
</dbReference>
<name>A0AA88SI86_CHASR</name>
<dbReference type="EMBL" id="JAUPFM010000010">
    <property type="protein sequence ID" value="KAK2840132.1"/>
    <property type="molecule type" value="Genomic_DNA"/>
</dbReference>
<keyword evidence="13" id="KW-1185">Reference proteome</keyword>
<evidence type="ECO:0000313" key="12">
    <source>
        <dbReference type="EMBL" id="KAK2840132.1"/>
    </source>
</evidence>
<feature type="chain" id="PRO_5041662153" evidence="9">
    <location>
        <begin position="23"/>
        <end position="547"/>
    </location>
</feature>
<dbReference type="InterPro" id="IPR007110">
    <property type="entry name" value="Ig-like_dom"/>
</dbReference>
<feature type="domain" description="Ig-like" evidence="11">
    <location>
        <begin position="111"/>
        <end position="200"/>
    </location>
</feature>
<protein>
    <submittedName>
        <fullName evidence="12">Uncharacterized protein</fullName>
    </submittedName>
</protein>
<evidence type="ECO:0000259" key="11">
    <source>
        <dbReference type="PROSITE" id="PS50835"/>
    </source>
</evidence>
<dbReference type="PANTHER" id="PTHR11890:SF26">
    <property type="entry name" value="INTERLEUKIN-1 RECEPTOR TYPE 1"/>
    <property type="match status" value="1"/>
</dbReference>
<dbReference type="InterPro" id="IPR013783">
    <property type="entry name" value="Ig-like_fold"/>
</dbReference>
<dbReference type="InterPro" id="IPR004074">
    <property type="entry name" value="IL-1_rcpt_I/II-typ"/>
</dbReference>
<comment type="caution">
    <text evidence="12">The sequence shown here is derived from an EMBL/GenBank/DDBJ whole genome shotgun (WGS) entry which is preliminary data.</text>
</comment>
<dbReference type="PANTHER" id="PTHR11890">
    <property type="entry name" value="INTERLEUKIN-1 RECEPTOR FAMILY MEMBER"/>
    <property type="match status" value="1"/>
</dbReference>
<dbReference type="PROSITE" id="PS50104">
    <property type="entry name" value="TIR"/>
    <property type="match status" value="1"/>
</dbReference>
<keyword evidence="7" id="KW-0325">Glycoprotein</keyword>
<feature type="domain" description="Ig-like" evidence="11">
    <location>
        <begin position="208"/>
        <end position="318"/>
    </location>
</feature>
<dbReference type="InterPro" id="IPR035897">
    <property type="entry name" value="Toll_tir_struct_dom_sf"/>
</dbReference>
<sequence>MAIAGWFCLLAALSLGFAVTHGHSGETETYHVSAGHLFILPCLVPGSHSNVTWSRRGRHDLSLPAGAEVRDGLLWFLPVQVSHNGSYTCEKGDKTGLQMTYQVLVTTGECPSPSETVPITEGVSGGLPCKQTEIFKLKEKKQIRWMRECQPVQAISVDDKGFLRLFPVSGRDSGKYTCLVDINVDGRKYTAARSMQLTITDDTVAVDPQVVSPINEVIVVQVGTSLEVKCLALVGVGVREEPDIVIYWTLNGTFIEDLEGITVSLKYFNERGRVYGLSILSISEVRREFLNLPISCNVASSLAAKSGSVWLQEDQRISLAPCLSPSLALVALGAAFLFFKVDLVLAYRKLLVCFSEQQAPDGKLYDGFVSFLHPNSLRLAQTASFALQTLPEELERKHGYSLYIRGRDDCPGEAVHDAIAARVRQCRRLIIILSPEEKHTDDADKTHKVSPMCENQIELCYQQKVGLHDALTQNDPKVILLEIDGPVDYSRLPESLCYIKRRQGALKWKTDSLGTHKFIRLCANRNFWKNLRYLMPSVPARRRQTII</sequence>